<dbReference type="Proteomes" id="UP000232638">
    <property type="component" value="Plasmid pTs485"/>
</dbReference>
<geneLocation type="plasmid" evidence="2">
    <name>pts485</name>
</geneLocation>
<sequence length="638" mass="70772">MRPLDLALIISTGDQDIKRLLPPSTDTDRDRFRDSLRGRRLHAWLKNGIVGGGSDFLGYRIVLPTDLDRLRKTDRISTVTHEQGLAIRTSHVMPLPTCNERLLAFLDQLQQGERFSQSHAMLLDDQCNLLLTPAKIERLIPEMMAARDERKLRVRRILVFATDRITPREYELRLTAAGSPNVTDEVKEYAGSYFNNEPFMTGEVLARWLAPLFGLDYLADGKPFDGRDGARWVNLMAGLSHFEGKAGTPDHPLHRQLARHIDDAIADAGHDFGAGCALVAVTGGSNDTKACIVASAELRFPTRRREYIETEGGGEFTIAMFDKEPLFVTPTTSILARAQCGRLIAQGDIYGAWGTVSHLRGKGEDQWLEAVERIDRLFRSGRCDEGLFSQPPAAILRPGIATLLHRAFQVEAALQGGRLDRRIPDALAATTAFSEHALHLMLCRAIPAVIDAIAEVRVDDGVYLDARGAPIGPGVNRLLPPQLQTNYKPERLAVFGAQAKKARLWLREQQFNIGGPDWDKMGLAIEQLEGFLQHAVAGASLRDHRNQLSHAALRDEGMVIKLATTSCNWKGTPIGPLWNLDPITEVPGERFLSTPLVTNVFDTLGIENPAGLYADSLRRVYEALGSRLPDRYPSEDIR</sequence>
<reference evidence="1 2" key="1">
    <citation type="submission" date="2017-03" db="EMBL/GenBank/DDBJ databases">
        <title>Complete genome sequence of Candidatus 'Thiodictyon syntrophicum' sp. nov. strain Cad16T, a photolithoautotroph purple sulfur bacterium isolated from an alpine meromictic lake.</title>
        <authorList>
            <person name="Luedin S.M."/>
            <person name="Pothier J.F."/>
            <person name="Danza F."/>
            <person name="Storelli N."/>
            <person name="Wittwer M."/>
            <person name="Tonolla M."/>
        </authorList>
    </citation>
    <scope>NUCLEOTIDE SEQUENCE [LARGE SCALE GENOMIC DNA]</scope>
    <source>
        <strain evidence="1 2">Cad16T</strain>
        <plasmid evidence="2">Plasmid pts485</plasmid>
    </source>
</reference>
<keyword evidence="2" id="KW-1185">Reference proteome</keyword>
<dbReference type="AlphaFoldDB" id="A0A2K8UJ85"/>
<organism evidence="1 2">
    <name type="scientific">Candidatus Thiodictyon syntrophicum</name>
    <dbReference type="NCBI Taxonomy" id="1166950"/>
    <lineage>
        <taxon>Bacteria</taxon>
        <taxon>Pseudomonadati</taxon>
        <taxon>Pseudomonadota</taxon>
        <taxon>Gammaproteobacteria</taxon>
        <taxon>Chromatiales</taxon>
        <taxon>Chromatiaceae</taxon>
        <taxon>Thiodictyon</taxon>
    </lineage>
</organism>
<proteinExistence type="predicted"/>
<evidence type="ECO:0000313" key="1">
    <source>
        <dbReference type="EMBL" id="AUB85643.1"/>
    </source>
</evidence>
<name>A0A2K8UJ85_9GAMM</name>
<dbReference type="EMBL" id="CP020372">
    <property type="protein sequence ID" value="AUB85643.1"/>
    <property type="molecule type" value="Genomic_DNA"/>
</dbReference>
<accession>A0A2K8UJ85</accession>
<keyword evidence="1" id="KW-0614">Plasmid</keyword>
<evidence type="ECO:0000313" key="2">
    <source>
        <dbReference type="Proteomes" id="UP000232638"/>
    </source>
</evidence>
<dbReference type="RefSeq" id="WP_100923253.1">
    <property type="nucleotide sequence ID" value="NZ_CP020372.1"/>
</dbReference>
<gene>
    <name evidence="1" type="ORF">THSYN_32625</name>
</gene>
<dbReference type="KEGG" id="tsy:THSYN_32625"/>
<protein>
    <submittedName>
        <fullName evidence="1">Uncharacterized protein</fullName>
    </submittedName>
</protein>